<gene>
    <name evidence="1" type="ORF">HMPREF1544_08214</name>
</gene>
<dbReference type="AlphaFoldDB" id="S2J4E5"/>
<keyword evidence="2" id="KW-1185">Reference proteome</keyword>
<reference evidence="2" key="1">
    <citation type="submission" date="2013-05" db="EMBL/GenBank/DDBJ databases">
        <title>The Genome sequence of Mucor circinelloides f. circinelloides 1006PhL.</title>
        <authorList>
            <consortium name="The Broad Institute Genomics Platform"/>
            <person name="Cuomo C."/>
            <person name="Earl A."/>
            <person name="Findley K."/>
            <person name="Lee S.C."/>
            <person name="Walker B."/>
            <person name="Young S."/>
            <person name="Zeng Q."/>
            <person name="Gargeya S."/>
            <person name="Fitzgerald M."/>
            <person name="Haas B."/>
            <person name="Abouelleil A."/>
            <person name="Allen A.W."/>
            <person name="Alvarado L."/>
            <person name="Arachchi H.M."/>
            <person name="Berlin A.M."/>
            <person name="Chapman S.B."/>
            <person name="Gainer-Dewar J."/>
            <person name="Goldberg J."/>
            <person name="Griggs A."/>
            <person name="Gujja S."/>
            <person name="Hansen M."/>
            <person name="Howarth C."/>
            <person name="Imamovic A."/>
            <person name="Ireland A."/>
            <person name="Larimer J."/>
            <person name="McCowan C."/>
            <person name="Murphy C."/>
            <person name="Pearson M."/>
            <person name="Poon T.W."/>
            <person name="Priest M."/>
            <person name="Roberts A."/>
            <person name="Saif S."/>
            <person name="Shea T."/>
            <person name="Sisk P."/>
            <person name="Sykes S."/>
            <person name="Wortman J."/>
            <person name="Nusbaum C."/>
            <person name="Birren B."/>
        </authorList>
    </citation>
    <scope>NUCLEOTIDE SEQUENCE [LARGE SCALE GENOMIC DNA]</scope>
    <source>
        <strain evidence="2">1006PhL</strain>
    </source>
</reference>
<protein>
    <submittedName>
        <fullName evidence="1">Uncharacterized protein</fullName>
    </submittedName>
</protein>
<dbReference type="EMBL" id="KE124023">
    <property type="protein sequence ID" value="EPB85011.1"/>
    <property type="molecule type" value="Genomic_DNA"/>
</dbReference>
<dbReference type="Proteomes" id="UP000014254">
    <property type="component" value="Unassembled WGS sequence"/>
</dbReference>
<evidence type="ECO:0000313" key="2">
    <source>
        <dbReference type="Proteomes" id="UP000014254"/>
    </source>
</evidence>
<proteinExistence type="predicted"/>
<dbReference type="InParanoid" id="S2J4E5"/>
<dbReference type="VEuPathDB" id="FungiDB:HMPREF1544_08214"/>
<organism evidence="1 2">
    <name type="scientific">Mucor circinelloides f. circinelloides (strain 1006PhL)</name>
    <name type="common">Mucormycosis agent</name>
    <name type="synonym">Calyptromyces circinelloides</name>
    <dbReference type="NCBI Taxonomy" id="1220926"/>
    <lineage>
        <taxon>Eukaryota</taxon>
        <taxon>Fungi</taxon>
        <taxon>Fungi incertae sedis</taxon>
        <taxon>Mucoromycota</taxon>
        <taxon>Mucoromycotina</taxon>
        <taxon>Mucoromycetes</taxon>
        <taxon>Mucorales</taxon>
        <taxon>Mucorineae</taxon>
        <taxon>Mucoraceae</taxon>
        <taxon>Mucor</taxon>
    </lineage>
</organism>
<accession>S2J4E5</accession>
<feature type="non-terminal residue" evidence="1">
    <location>
        <position position="124"/>
    </location>
</feature>
<sequence length="124" mass="13928">QDKTLRLWPHAPKKIFQGIHRSGDLQLQCFFQLLCLPSVLSGQPKGPPPMVSFSPFVQKLEVFQGGDIVSKTSTNTFRLACASFSSVPTCLSSITVNHRLLFWILHLLIAAQKNVVYRFINNCI</sequence>
<evidence type="ECO:0000313" key="1">
    <source>
        <dbReference type="EMBL" id="EPB85011.1"/>
    </source>
</evidence>
<feature type="non-terminal residue" evidence="1">
    <location>
        <position position="1"/>
    </location>
</feature>
<name>S2J4E5_MUCC1</name>